<keyword evidence="5 9" id="KW-0812">Transmembrane</keyword>
<dbReference type="GO" id="GO:0022857">
    <property type="term" value="F:transmembrane transporter activity"/>
    <property type="evidence" value="ECO:0007669"/>
    <property type="project" value="UniProtKB-UniRule"/>
</dbReference>
<accession>A0A6L8WAZ5</accession>
<comment type="caution">
    <text evidence="11">The sequence shown here is derived from an EMBL/GenBank/DDBJ whole genome shotgun (WGS) entry which is preliminary data.</text>
</comment>
<dbReference type="PANTHER" id="PTHR35011">
    <property type="entry name" value="2,3-DIKETO-L-GULONATE TRAP TRANSPORTER SMALL PERMEASE PROTEIN YIAM"/>
    <property type="match status" value="1"/>
</dbReference>
<reference evidence="11 12" key="1">
    <citation type="submission" date="2019-12" db="EMBL/GenBank/DDBJ databases">
        <title>Snethiella sp. nov. sp. isolated from sea sand.</title>
        <authorList>
            <person name="Kim J."/>
            <person name="Jeong S.E."/>
            <person name="Jung H.S."/>
            <person name="Jeon C.O."/>
        </authorList>
    </citation>
    <scope>NUCLEOTIDE SEQUENCE [LARGE SCALE GENOMIC DNA]</scope>
    <source>
        <strain evidence="11 12">DP05</strain>
    </source>
</reference>
<keyword evidence="12" id="KW-1185">Reference proteome</keyword>
<gene>
    <name evidence="11" type="ORF">GQE98_13405</name>
</gene>
<sequence length="161" mass="18397">MKNSFHYFEKTLVLVAGVAVMLMLAITTLSVLGRYVIGVPIPDDVVMNEFLMVFVVFLPFAFVQSQREHIMVTLFTDKLPDRANLVLDAFGFLLGFAFFAIMTYSAFHYFLDAWITGNYMEGPLSLPEWPVRFIFFVGILMFTLRFAIDVVKAGLELTNRK</sequence>
<dbReference type="Pfam" id="PF04290">
    <property type="entry name" value="DctQ"/>
    <property type="match status" value="1"/>
</dbReference>
<dbReference type="RefSeq" id="WP_161316119.1">
    <property type="nucleotide sequence ID" value="NZ_WTUW01000002.1"/>
</dbReference>
<dbReference type="AlphaFoldDB" id="A0A6L8WAZ5"/>
<keyword evidence="3" id="KW-1003">Cell membrane</keyword>
<evidence type="ECO:0000313" key="12">
    <source>
        <dbReference type="Proteomes" id="UP000476030"/>
    </source>
</evidence>
<feature type="transmembrane region" description="Helical" evidence="9">
    <location>
        <begin position="131"/>
        <end position="151"/>
    </location>
</feature>
<comment type="subunit">
    <text evidence="9">The complex comprises the extracytoplasmic solute receptor protein and the two transmembrane proteins.</text>
</comment>
<dbReference type="InterPro" id="IPR007387">
    <property type="entry name" value="TRAP_DctQ"/>
</dbReference>
<dbReference type="EMBL" id="WTUW01000002">
    <property type="protein sequence ID" value="MZR31632.1"/>
    <property type="molecule type" value="Genomic_DNA"/>
</dbReference>
<evidence type="ECO:0000256" key="2">
    <source>
        <dbReference type="ARBA" id="ARBA00022448"/>
    </source>
</evidence>
<evidence type="ECO:0000256" key="5">
    <source>
        <dbReference type="ARBA" id="ARBA00022692"/>
    </source>
</evidence>
<evidence type="ECO:0000256" key="9">
    <source>
        <dbReference type="RuleBase" id="RU369079"/>
    </source>
</evidence>
<evidence type="ECO:0000259" key="10">
    <source>
        <dbReference type="Pfam" id="PF04290"/>
    </source>
</evidence>
<dbReference type="InterPro" id="IPR055348">
    <property type="entry name" value="DctQ"/>
</dbReference>
<feature type="domain" description="Tripartite ATP-independent periplasmic transporters DctQ component" evidence="10">
    <location>
        <begin position="23"/>
        <end position="152"/>
    </location>
</feature>
<keyword evidence="4 9" id="KW-0997">Cell inner membrane</keyword>
<keyword evidence="7 9" id="KW-0472">Membrane</keyword>
<proteinExistence type="inferred from homology"/>
<keyword evidence="6 9" id="KW-1133">Transmembrane helix</keyword>
<comment type="similarity">
    <text evidence="8 9">Belongs to the TRAP transporter small permease family.</text>
</comment>
<dbReference type="Proteomes" id="UP000476030">
    <property type="component" value="Unassembled WGS sequence"/>
</dbReference>
<keyword evidence="2 9" id="KW-0813">Transport</keyword>
<feature type="transmembrane region" description="Helical" evidence="9">
    <location>
        <begin position="45"/>
        <end position="64"/>
    </location>
</feature>
<comment type="function">
    <text evidence="9">Part of the tripartite ATP-independent periplasmic (TRAP) transport system.</text>
</comment>
<feature type="transmembrane region" description="Helical" evidence="9">
    <location>
        <begin position="85"/>
        <end position="111"/>
    </location>
</feature>
<evidence type="ECO:0000256" key="3">
    <source>
        <dbReference type="ARBA" id="ARBA00022475"/>
    </source>
</evidence>
<organism evidence="11 12">
    <name type="scientific">Sneathiella litorea</name>
    <dbReference type="NCBI Taxonomy" id="2606216"/>
    <lineage>
        <taxon>Bacteria</taxon>
        <taxon>Pseudomonadati</taxon>
        <taxon>Pseudomonadota</taxon>
        <taxon>Alphaproteobacteria</taxon>
        <taxon>Sneathiellales</taxon>
        <taxon>Sneathiellaceae</taxon>
        <taxon>Sneathiella</taxon>
    </lineage>
</organism>
<evidence type="ECO:0000313" key="11">
    <source>
        <dbReference type="EMBL" id="MZR31632.1"/>
    </source>
</evidence>
<evidence type="ECO:0000256" key="1">
    <source>
        <dbReference type="ARBA" id="ARBA00004429"/>
    </source>
</evidence>
<evidence type="ECO:0000256" key="7">
    <source>
        <dbReference type="ARBA" id="ARBA00023136"/>
    </source>
</evidence>
<protein>
    <recommendedName>
        <fullName evidence="9">TRAP transporter small permease protein</fullName>
    </recommendedName>
</protein>
<name>A0A6L8WAZ5_9PROT</name>
<comment type="subcellular location">
    <subcellularLocation>
        <location evidence="1 9">Cell inner membrane</location>
        <topology evidence="1 9">Multi-pass membrane protein</topology>
    </subcellularLocation>
</comment>
<evidence type="ECO:0000256" key="8">
    <source>
        <dbReference type="ARBA" id="ARBA00038436"/>
    </source>
</evidence>
<evidence type="ECO:0000256" key="4">
    <source>
        <dbReference type="ARBA" id="ARBA00022519"/>
    </source>
</evidence>
<feature type="transmembrane region" description="Helical" evidence="9">
    <location>
        <begin position="12"/>
        <end position="33"/>
    </location>
</feature>
<evidence type="ECO:0000256" key="6">
    <source>
        <dbReference type="ARBA" id="ARBA00022989"/>
    </source>
</evidence>
<dbReference type="GO" id="GO:0005886">
    <property type="term" value="C:plasma membrane"/>
    <property type="evidence" value="ECO:0007669"/>
    <property type="project" value="UniProtKB-SubCell"/>
</dbReference>